<dbReference type="CDD" id="cd13946">
    <property type="entry name" value="LysW"/>
    <property type="match status" value="1"/>
</dbReference>
<dbReference type="InterPro" id="IPR005906">
    <property type="entry name" value="LysW"/>
</dbReference>
<sequence>MEARTMTTVRCPVCGLDVSLPEDAVSGELIEHDCGVVLEVVESGGQFALRVFGGVEEDWGE</sequence>
<dbReference type="AlphaFoldDB" id="U3TD88"/>
<dbReference type="GeneID" id="17110285"/>
<dbReference type="STRING" id="1198449.ACAM_0922"/>
<organism evidence="1 2">
    <name type="scientific">Aeropyrum camini SY1 = JCM 12091</name>
    <dbReference type="NCBI Taxonomy" id="1198449"/>
    <lineage>
        <taxon>Archaea</taxon>
        <taxon>Thermoproteota</taxon>
        <taxon>Thermoprotei</taxon>
        <taxon>Desulfurococcales</taxon>
        <taxon>Desulfurococcaceae</taxon>
        <taxon>Aeropyrum</taxon>
    </lineage>
</organism>
<dbReference type="KEGG" id="acj:ACAM_0922"/>
<protein>
    <submittedName>
        <fullName evidence="1">Lysine biosynthesis protein LysW</fullName>
    </submittedName>
</protein>
<dbReference type="RefSeq" id="WP_022541664.1">
    <property type="nucleotide sequence ID" value="NC_022521.1"/>
</dbReference>
<reference evidence="1 2" key="1">
    <citation type="journal article" date="2013" name="Appl. Environ. Microbiol.">
        <title>Variation of the Virus-Related Elements within Syntenic Genomes of the Hyperthermophilic Archaeon Aeropyrum.</title>
        <authorList>
            <person name="Daifuku T."/>
            <person name="Yoshida T."/>
            <person name="Kitamura T."/>
            <person name="Kawaichi S."/>
            <person name="Inoue T."/>
            <person name="Nomura K."/>
            <person name="Yoshida Y."/>
            <person name="Kuno S."/>
            <person name="Sako Y."/>
        </authorList>
    </citation>
    <scope>NUCLEOTIDE SEQUENCE [LARGE SCALE GENOMIC DNA]</scope>
    <source>
        <strain evidence="1 2">SY1</strain>
    </source>
</reference>
<evidence type="ECO:0000313" key="1">
    <source>
        <dbReference type="EMBL" id="BAN90391.1"/>
    </source>
</evidence>
<keyword evidence="2" id="KW-1185">Reference proteome</keyword>
<dbReference type="EMBL" id="AP012489">
    <property type="protein sequence ID" value="BAN90391.1"/>
    <property type="molecule type" value="Genomic_DNA"/>
</dbReference>
<gene>
    <name evidence="1" type="primary">lysW</name>
    <name evidence="1" type="ORF">ACAM_0922</name>
</gene>
<accession>U3TD88</accession>
<dbReference type="Pfam" id="PF21344">
    <property type="entry name" value="Zn_ribbon_LysW"/>
    <property type="match status" value="1"/>
</dbReference>
<dbReference type="SUPFAM" id="SSF57783">
    <property type="entry name" value="Zinc beta-ribbon"/>
    <property type="match status" value="1"/>
</dbReference>
<proteinExistence type="predicted"/>
<dbReference type="NCBIfam" id="NF041070">
    <property type="entry name" value="carrier_LysW_Arch"/>
    <property type="match status" value="1"/>
</dbReference>
<dbReference type="Proteomes" id="UP000016887">
    <property type="component" value="Chromosome"/>
</dbReference>
<dbReference type="PANTHER" id="PTHR40393:SF2">
    <property type="entry name" value="ALPHA-AMINOADIPATE_GLUTAMATE CARRIER PROTEIN LYSW"/>
    <property type="match status" value="1"/>
</dbReference>
<dbReference type="eggNOG" id="arCOG01588">
    <property type="taxonomic scope" value="Archaea"/>
</dbReference>
<dbReference type="PANTHER" id="PTHR40393">
    <property type="entry name" value="LYSINE BIOSYNTHESIS PROTEIN-RELATED-RELATED"/>
    <property type="match status" value="1"/>
</dbReference>
<name>U3TD88_9CREN</name>
<dbReference type="Gene3D" id="2.20.28.160">
    <property type="match status" value="1"/>
</dbReference>
<evidence type="ECO:0000313" key="2">
    <source>
        <dbReference type="Proteomes" id="UP000016887"/>
    </source>
</evidence>